<keyword evidence="2" id="KW-1185">Reference proteome</keyword>
<comment type="caution">
    <text evidence="1">The sequence shown here is derived from an EMBL/GenBank/DDBJ whole genome shotgun (WGS) entry which is preliminary data.</text>
</comment>
<evidence type="ECO:0000313" key="2">
    <source>
        <dbReference type="Proteomes" id="UP000886998"/>
    </source>
</evidence>
<evidence type="ECO:0000313" key="1">
    <source>
        <dbReference type="EMBL" id="GFS43395.1"/>
    </source>
</evidence>
<proteinExistence type="predicted"/>
<gene>
    <name evidence="1" type="ORF">TNIN_317201</name>
</gene>
<dbReference type="EMBL" id="BMAV01025654">
    <property type="protein sequence ID" value="GFS43395.1"/>
    <property type="molecule type" value="Genomic_DNA"/>
</dbReference>
<dbReference type="OrthoDB" id="6438220at2759"/>
<dbReference type="AlphaFoldDB" id="A0A8X6JM83"/>
<name>A0A8X6JM83_9ARAC</name>
<reference evidence="1" key="1">
    <citation type="submission" date="2020-08" db="EMBL/GenBank/DDBJ databases">
        <title>Multicomponent nature underlies the extraordinary mechanical properties of spider dragline silk.</title>
        <authorList>
            <person name="Kono N."/>
            <person name="Nakamura H."/>
            <person name="Mori M."/>
            <person name="Yoshida Y."/>
            <person name="Ohtoshi R."/>
            <person name="Malay A.D."/>
            <person name="Moran D.A.P."/>
            <person name="Tomita M."/>
            <person name="Numata K."/>
            <person name="Arakawa K."/>
        </authorList>
    </citation>
    <scope>NUCLEOTIDE SEQUENCE</scope>
</reference>
<protein>
    <submittedName>
        <fullName evidence="1">Uncharacterized protein</fullName>
    </submittedName>
</protein>
<sequence length="82" mass="9649">MILRLEGFRLVKALDSRNPSNPLDCGFTDWTNYLDRKNELGGYCRRFRVLICVSGSGHYWYVVRMRRCSWVSLGKGNLVRYI</sequence>
<accession>A0A8X6JM83</accession>
<dbReference type="Proteomes" id="UP000886998">
    <property type="component" value="Unassembled WGS sequence"/>
</dbReference>
<organism evidence="1 2">
    <name type="scientific">Trichonephila inaurata madagascariensis</name>
    <dbReference type="NCBI Taxonomy" id="2747483"/>
    <lineage>
        <taxon>Eukaryota</taxon>
        <taxon>Metazoa</taxon>
        <taxon>Ecdysozoa</taxon>
        <taxon>Arthropoda</taxon>
        <taxon>Chelicerata</taxon>
        <taxon>Arachnida</taxon>
        <taxon>Araneae</taxon>
        <taxon>Araneomorphae</taxon>
        <taxon>Entelegynae</taxon>
        <taxon>Araneoidea</taxon>
        <taxon>Nephilidae</taxon>
        <taxon>Trichonephila</taxon>
        <taxon>Trichonephila inaurata</taxon>
    </lineage>
</organism>